<sequence>MYGNAFKSSSSNKLLTTVEATHDNQLATTLAPFYSVRSVYQVNSFVLSQAEHQSLVSENESHNLDGFELSVFWPQVPKRQKDCENQMYFH</sequence>
<dbReference type="AlphaFoldDB" id="A0A1Y0B4K7"/>
<geneLocation type="mitochondrion" evidence="1"/>
<dbReference type="EMBL" id="KY774314">
    <property type="protein sequence ID" value="ART32317.1"/>
    <property type="molecule type" value="Genomic_DNA"/>
</dbReference>
<name>A0A1Y0B4K7_9LAMI</name>
<reference evidence="1" key="1">
    <citation type="submission" date="2017-03" db="EMBL/GenBank/DDBJ databases">
        <title>The mitochondrial genome of the carnivorous plant Utricularia reniformis (Lentibulariaceae): structure, comparative analysis and evolutionary landmarks.</title>
        <authorList>
            <person name="Silva S.R."/>
            <person name="Alvarenga D.O."/>
            <person name="Michael T.P."/>
            <person name="Miranda V.F.O."/>
            <person name="Varani A.M."/>
        </authorList>
    </citation>
    <scope>NUCLEOTIDE SEQUENCE</scope>
</reference>
<proteinExistence type="predicted"/>
<organism evidence="1">
    <name type="scientific">Utricularia reniformis</name>
    <dbReference type="NCBI Taxonomy" id="192314"/>
    <lineage>
        <taxon>Eukaryota</taxon>
        <taxon>Viridiplantae</taxon>
        <taxon>Streptophyta</taxon>
        <taxon>Embryophyta</taxon>
        <taxon>Tracheophyta</taxon>
        <taxon>Spermatophyta</taxon>
        <taxon>Magnoliopsida</taxon>
        <taxon>eudicotyledons</taxon>
        <taxon>Gunneridae</taxon>
        <taxon>Pentapetalae</taxon>
        <taxon>asterids</taxon>
        <taxon>lamiids</taxon>
        <taxon>Lamiales</taxon>
        <taxon>Lentibulariaceae</taxon>
        <taxon>Utricularia</taxon>
    </lineage>
</organism>
<gene>
    <name evidence="1" type="ORF">AEK19_MT2169</name>
</gene>
<keyword evidence="1" id="KW-0496">Mitochondrion</keyword>
<protein>
    <submittedName>
        <fullName evidence="1">Uncharacterized protein</fullName>
    </submittedName>
</protein>
<accession>A0A1Y0B4K7</accession>
<evidence type="ECO:0000313" key="1">
    <source>
        <dbReference type="EMBL" id="ART32317.1"/>
    </source>
</evidence>